<reference evidence="1 2" key="1">
    <citation type="journal article" date="2024" name="Ann. Entomol. Soc. Am.">
        <title>Genomic analyses of the southern and eastern yellowjacket wasps (Hymenoptera: Vespidae) reveal evolutionary signatures of social life.</title>
        <authorList>
            <person name="Catto M.A."/>
            <person name="Caine P.B."/>
            <person name="Orr S.E."/>
            <person name="Hunt B.G."/>
            <person name="Goodisman M.A.D."/>
        </authorList>
    </citation>
    <scope>NUCLEOTIDE SEQUENCE [LARGE SCALE GENOMIC DNA]</scope>
    <source>
        <strain evidence="1">233</strain>
        <tissue evidence="1">Head and thorax</tissue>
    </source>
</reference>
<sequence length="90" mass="10020">MNSMGDKNRVLRSSDTVLAPGPVAVDIAAEDGRKAHGIAQFSRLLPALPRGSDRCRSVCAGYYYYYLAFGLRHEVVAVRYVNIPRPPRRL</sequence>
<protein>
    <submittedName>
        <fullName evidence="1">Uncharacterized protein</fullName>
    </submittedName>
</protein>
<evidence type="ECO:0000313" key="2">
    <source>
        <dbReference type="Proteomes" id="UP001607302"/>
    </source>
</evidence>
<name>A0ABD2ADH1_VESSQ</name>
<proteinExistence type="predicted"/>
<dbReference type="EMBL" id="JAUDFV010000152">
    <property type="protein sequence ID" value="KAL2718643.1"/>
    <property type="molecule type" value="Genomic_DNA"/>
</dbReference>
<evidence type="ECO:0000313" key="1">
    <source>
        <dbReference type="EMBL" id="KAL2718643.1"/>
    </source>
</evidence>
<dbReference type="AlphaFoldDB" id="A0ABD2ADH1"/>
<keyword evidence="2" id="KW-1185">Reference proteome</keyword>
<gene>
    <name evidence="1" type="ORF">V1478_012519</name>
</gene>
<comment type="caution">
    <text evidence="1">The sequence shown here is derived from an EMBL/GenBank/DDBJ whole genome shotgun (WGS) entry which is preliminary data.</text>
</comment>
<dbReference type="Proteomes" id="UP001607302">
    <property type="component" value="Unassembled WGS sequence"/>
</dbReference>
<accession>A0ABD2ADH1</accession>
<organism evidence="1 2">
    <name type="scientific">Vespula squamosa</name>
    <name type="common">Southern yellow jacket</name>
    <name type="synonym">Wasp</name>
    <dbReference type="NCBI Taxonomy" id="30214"/>
    <lineage>
        <taxon>Eukaryota</taxon>
        <taxon>Metazoa</taxon>
        <taxon>Ecdysozoa</taxon>
        <taxon>Arthropoda</taxon>
        <taxon>Hexapoda</taxon>
        <taxon>Insecta</taxon>
        <taxon>Pterygota</taxon>
        <taxon>Neoptera</taxon>
        <taxon>Endopterygota</taxon>
        <taxon>Hymenoptera</taxon>
        <taxon>Apocrita</taxon>
        <taxon>Aculeata</taxon>
        <taxon>Vespoidea</taxon>
        <taxon>Vespidae</taxon>
        <taxon>Vespinae</taxon>
        <taxon>Vespula</taxon>
    </lineage>
</organism>